<dbReference type="Gene3D" id="1.50.40.10">
    <property type="entry name" value="Mitochondrial carrier domain"/>
    <property type="match status" value="1"/>
</dbReference>
<dbReference type="VEuPathDB" id="AmoebaDB:ACA1_031520"/>
<evidence type="ECO:0000313" key="12">
    <source>
        <dbReference type="Proteomes" id="UP000011083"/>
    </source>
</evidence>
<dbReference type="Proteomes" id="UP000011083">
    <property type="component" value="Unassembled WGS sequence"/>
</dbReference>
<evidence type="ECO:0000256" key="8">
    <source>
        <dbReference type="ARBA" id="ARBA00023136"/>
    </source>
</evidence>
<dbReference type="PANTHER" id="PTHR45624">
    <property type="entry name" value="MITOCHONDRIAL BASIC AMINO ACIDS TRANSPORTER-RELATED"/>
    <property type="match status" value="1"/>
</dbReference>
<dbReference type="OMA" id="VEMFKIR"/>
<dbReference type="RefSeq" id="XP_004337968.1">
    <property type="nucleotide sequence ID" value="XM_004337920.1"/>
</dbReference>
<keyword evidence="7" id="KW-0496">Mitochondrion</keyword>
<protein>
    <submittedName>
        <fullName evidence="11">Mitochondrial carnitine/acylcarnitine carrier protein</fullName>
    </submittedName>
</protein>
<dbReference type="OrthoDB" id="409586at2759"/>
<gene>
    <name evidence="11" type="ORF">ACA1_031520</name>
</gene>
<dbReference type="InterPro" id="IPR050567">
    <property type="entry name" value="Mitochondrial_Carrier"/>
</dbReference>
<evidence type="ECO:0000256" key="5">
    <source>
        <dbReference type="ARBA" id="ARBA00022737"/>
    </source>
</evidence>
<dbReference type="AlphaFoldDB" id="L8GSH7"/>
<organism evidence="11 12">
    <name type="scientific">Acanthamoeba castellanii (strain ATCC 30010 / Neff)</name>
    <dbReference type="NCBI Taxonomy" id="1257118"/>
    <lineage>
        <taxon>Eukaryota</taxon>
        <taxon>Amoebozoa</taxon>
        <taxon>Discosea</taxon>
        <taxon>Longamoebia</taxon>
        <taxon>Centramoebida</taxon>
        <taxon>Acanthamoebidae</taxon>
        <taxon>Acanthamoeba</taxon>
    </lineage>
</organism>
<sequence>MAGAWKDVAAGTVGGVAICAVGHPFDTLKVRLQTQGGSAAAPATLLYRNTWDCLVKTLKWEGIGGLYKGVASPLVGQMFFRACLFTSFGQSKAWVARALGVESLPPVGHFLAGMMTGAVVSFVEGPIDLFKSQVQVQILAEKQGTPRTSAHHYNNVFGCARVITKHYGLRGIYQGLGATLLRNTPAFSFYFGFNELARRALARPGQSTAALVHRSPPEGWKYLAAGGTGGLLYWLLTYPTDVIKSSMQADALDKHQRKYKNVVHCARTLYAEAGVKRFFRGWTPCILRSVPANAVLWVVFEKVRKLLG</sequence>
<dbReference type="GeneID" id="14916622"/>
<feature type="repeat" description="Solcar" evidence="9">
    <location>
        <begin position="104"/>
        <end position="200"/>
    </location>
</feature>
<keyword evidence="4 9" id="KW-0812">Transmembrane</keyword>
<evidence type="ECO:0000256" key="2">
    <source>
        <dbReference type="ARBA" id="ARBA00006375"/>
    </source>
</evidence>
<evidence type="ECO:0000256" key="6">
    <source>
        <dbReference type="ARBA" id="ARBA00022989"/>
    </source>
</evidence>
<evidence type="ECO:0000256" key="1">
    <source>
        <dbReference type="ARBA" id="ARBA00004225"/>
    </source>
</evidence>
<comment type="subcellular location">
    <subcellularLocation>
        <location evidence="1">Mitochondrion membrane</location>
        <topology evidence="1">Multi-pass membrane protein</topology>
    </subcellularLocation>
</comment>
<keyword evidence="6" id="KW-1133">Transmembrane helix</keyword>
<dbReference type="PANTHER" id="PTHR45624:SF24">
    <property type="entry name" value="MITOCHONDRIAL SUBSTRATE CARRIER FAMILY PROTEIN G"/>
    <property type="match status" value="1"/>
</dbReference>
<dbReference type="InterPro" id="IPR018108">
    <property type="entry name" value="MCP_transmembrane"/>
</dbReference>
<dbReference type="Pfam" id="PF00153">
    <property type="entry name" value="Mito_carr"/>
    <property type="match status" value="3"/>
</dbReference>
<keyword evidence="3 10" id="KW-0813">Transport</keyword>
<evidence type="ECO:0000256" key="10">
    <source>
        <dbReference type="RuleBase" id="RU000488"/>
    </source>
</evidence>
<evidence type="ECO:0000313" key="11">
    <source>
        <dbReference type="EMBL" id="ELR15955.1"/>
    </source>
</evidence>
<evidence type="ECO:0000256" key="3">
    <source>
        <dbReference type="ARBA" id="ARBA00022448"/>
    </source>
</evidence>
<dbReference type="InterPro" id="IPR023395">
    <property type="entry name" value="MCP_dom_sf"/>
</dbReference>
<reference evidence="11 12" key="1">
    <citation type="journal article" date="2013" name="Genome Biol.">
        <title>Genome of Acanthamoeba castellanii highlights extensive lateral gene transfer and early evolution of tyrosine kinase signaling.</title>
        <authorList>
            <person name="Clarke M."/>
            <person name="Lohan A.J."/>
            <person name="Liu B."/>
            <person name="Lagkouvardos I."/>
            <person name="Roy S."/>
            <person name="Zafar N."/>
            <person name="Bertelli C."/>
            <person name="Schilde C."/>
            <person name="Kianianmomeni A."/>
            <person name="Burglin T.R."/>
            <person name="Frech C."/>
            <person name="Turcotte B."/>
            <person name="Kopec K.O."/>
            <person name="Synnott J.M."/>
            <person name="Choo C."/>
            <person name="Paponov I."/>
            <person name="Finkler A."/>
            <person name="Soon Heng Tan C."/>
            <person name="Hutchins A.P."/>
            <person name="Weinmeier T."/>
            <person name="Rattei T."/>
            <person name="Chu J.S."/>
            <person name="Gimenez G."/>
            <person name="Irimia M."/>
            <person name="Rigden D.J."/>
            <person name="Fitzpatrick D.A."/>
            <person name="Lorenzo-Morales J."/>
            <person name="Bateman A."/>
            <person name="Chiu C.H."/>
            <person name="Tang P."/>
            <person name="Hegemann P."/>
            <person name="Fromm H."/>
            <person name="Raoult D."/>
            <person name="Greub G."/>
            <person name="Miranda-Saavedra D."/>
            <person name="Chen N."/>
            <person name="Nash P."/>
            <person name="Ginger M.L."/>
            <person name="Horn M."/>
            <person name="Schaap P."/>
            <person name="Caler L."/>
            <person name="Loftus B."/>
        </authorList>
    </citation>
    <scope>NUCLEOTIDE SEQUENCE [LARGE SCALE GENOMIC DNA]</scope>
    <source>
        <strain evidence="11 12">Neff</strain>
    </source>
</reference>
<dbReference type="KEGG" id="acan:ACA1_031520"/>
<proteinExistence type="inferred from homology"/>
<name>L8GSH7_ACACF</name>
<dbReference type="EMBL" id="KB008014">
    <property type="protein sequence ID" value="ELR15955.1"/>
    <property type="molecule type" value="Genomic_DNA"/>
</dbReference>
<evidence type="ECO:0000256" key="9">
    <source>
        <dbReference type="PROSITE-ProRule" id="PRU00282"/>
    </source>
</evidence>
<keyword evidence="8 9" id="KW-0472">Membrane</keyword>
<accession>L8GSH7</accession>
<evidence type="ECO:0000256" key="7">
    <source>
        <dbReference type="ARBA" id="ARBA00023128"/>
    </source>
</evidence>
<dbReference type="GO" id="GO:0022857">
    <property type="term" value="F:transmembrane transporter activity"/>
    <property type="evidence" value="ECO:0007669"/>
    <property type="project" value="TreeGrafter"/>
</dbReference>
<dbReference type="GO" id="GO:0031966">
    <property type="term" value="C:mitochondrial membrane"/>
    <property type="evidence" value="ECO:0007669"/>
    <property type="project" value="UniProtKB-SubCell"/>
</dbReference>
<dbReference type="SUPFAM" id="SSF103506">
    <property type="entry name" value="Mitochondrial carrier"/>
    <property type="match status" value="1"/>
</dbReference>
<feature type="repeat" description="Solcar" evidence="9">
    <location>
        <begin position="2"/>
        <end position="94"/>
    </location>
</feature>
<dbReference type="PROSITE" id="PS50920">
    <property type="entry name" value="SOLCAR"/>
    <property type="match status" value="3"/>
</dbReference>
<keyword evidence="5" id="KW-0677">Repeat</keyword>
<feature type="repeat" description="Solcar" evidence="9">
    <location>
        <begin position="217"/>
        <end position="306"/>
    </location>
</feature>
<keyword evidence="12" id="KW-1185">Reference proteome</keyword>
<evidence type="ECO:0000256" key="4">
    <source>
        <dbReference type="ARBA" id="ARBA00022692"/>
    </source>
</evidence>
<comment type="similarity">
    <text evidence="2 10">Belongs to the mitochondrial carrier (TC 2.A.29) family.</text>
</comment>